<keyword evidence="6" id="KW-0963">Cytoplasm</keyword>
<dbReference type="Gene3D" id="3.40.50.460">
    <property type="entry name" value="Phosphofructokinase domain"/>
    <property type="match status" value="1"/>
</dbReference>
<evidence type="ECO:0000256" key="1">
    <source>
        <dbReference type="ARBA" id="ARBA00001946"/>
    </source>
</evidence>
<dbReference type="GO" id="GO:0003872">
    <property type="term" value="F:6-phosphofructokinase activity"/>
    <property type="evidence" value="ECO:0007669"/>
    <property type="project" value="UniProtKB-UniRule"/>
</dbReference>
<comment type="cofactor">
    <cofactor evidence="1 6">
        <name>Mg(2+)</name>
        <dbReference type="ChEBI" id="CHEBI:18420"/>
    </cofactor>
</comment>
<keyword evidence="5 6" id="KW-0460">Magnesium</keyword>
<organism evidence="8 9">
    <name type="scientific">Lucifera butyrica</name>
    <dbReference type="NCBI Taxonomy" id="1351585"/>
    <lineage>
        <taxon>Bacteria</taxon>
        <taxon>Bacillati</taxon>
        <taxon>Bacillota</taxon>
        <taxon>Negativicutes</taxon>
        <taxon>Veillonellales</taxon>
        <taxon>Veillonellaceae</taxon>
        <taxon>Lucifera</taxon>
    </lineage>
</organism>
<evidence type="ECO:0000256" key="5">
    <source>
        <dbReference type="ARBA" id="ARBA00022842"/>
    </source>
</evidence>
<dbReference type="InterPro" id="IPR035966">
    <property type="entry name" value="PKF_sf"/>
</dbReference>
<dbReference type="HAMAP" id="MF_01978">
    <property type="entry name" value="Phosphofructokinase_II_B2"/>
    <property type="match status" value="1"/>
</dbReference>
<comment type="function">
    <text evidence="6">Catalyzes the phosphorylation of D-fructose 6-phosphate, the first committing step of glycolysis. Uses inorganic phosphate (PPi) as phosphoryl donor instead of ATP like common ATP-dependent phosphofructokinases (ATP-PFKs), which renders the reaction reversible, and can thus function both in glycolysis and gluconeogenesis. Consistently, PPi-PFK can replace the enzymes of both the forward (ATP-PFK) and reverse (fructose-bisphosphatase (FBPase)) reactions.</text>
</comment>
<dbReference type="PANTHER" id="PTHR45770">
    <property type="entry name" value="ATP-DEPENDENT 6-PHOSPHOFRUCTOKINASE 1"/>
    <property type="match status" value="1"/>
</dbReference>
<feature type="site" description="Important for catalytic activity and substrate specificity; stabilizes the transition state when the phosphoryl donor is PPi; prevents ATP from binding by mimicking the alpha-phosphate group of ATP" evidence="6">
    <location>
        <position position="112"/>
    </location>
</feature>
<dbReference type="AlphaFoldDB" id="A0A498R394"/>
<dbReference type="NCBIfam" id="NF010675">
    <property type="entry name" value="PRK14072.1"/>
    <property type="match status" value="1"/>
</dbReference>
<dbReference type="GO" id="GO:0005737">
    <property type="term" value="C:cytoplasm"/>
    <property type="evidence" value="ECO:0007669"/>
    <property type="project" value="UniProtKB-SubCell"/>
</dbReference>
<keyword evidence="3 6" id="KW-0479">Metal-binding</keyword>
<keyword evidence="2 6" id="KW-0808">Transferase</keyword>
<dbReference type="GO" id="GO:0047334">
    <property type="term" value="F:diphosphate-fructose-6-phosphate 1-phosphotransferase activity"/>
    <property type="evidence" value="ECO:0007669"/>
    <property type="project" value="UniProtKB-EC"/>
</dbReference>
<evidence type="ECO:0000313" key="9">
    <source>
        <dbReference type="Proteomes" id="UP000277811"/>
    </source>
</evidence>
<gene>
    <name evidence="6" type="primary">pfp</name>
    <name evidence="8" type="ORF">LUCI_0467</name>
</gene>
<feature type="domain" description="Phosphofructokinase" evidence="7">
    <location>
        <begin position="9"/>
        <end position="319"/>
    </location>
</feature>
<comment type="caution">
    <text evidence="6">Lacks conserved residue(s) required for the propagation of feature annotation.</text>
</comment>
<feature type="active site" description="Proton acceptor" evidence="6">
    <location>
        <position position="141"/>
    </location>
</feature>
<dbReference type="SUPFAM" id="SSF53784">
    <property type="entry name" value="Phosphofructokinase"/>
    <property type="match status" value="1"/>
</dbReference>
<feature type="binding site" evidence="6">
    <location>
        <position position="242"/>
    </location>
    <ligand>
        <name>substrate</name>
    </ligand>
</feature>
<dbReference type="GO" id="GO:0006002">
    <property type="term" value="P:fructose 6-phosphate metabolic process"/>
    <property type="evidence" value="ECO:0007669"/>
    <property type="project" value="InterPro"/>
</dbReference>
<feature type="binding site" evidence="6">
    <location>
        <position position="15"/>
    </location>
    <ligand>
        <name>diphosphate</name>
        <dbReference type="ChEBI" id="CHEBI:33019"/>
    </ligand>
</feature>
<dbReference type="RefSeq" id="WP_122626256.1">
    <property type="nucleotide sequence ID" value="NZ_UPPP01000054.1"/>
</dbReference>
<feature type="site" description="Important for catalytic activity; stabilizes the transition state when the phosphoryl donor is PPi" evidence="6">
    <location>
        <position position="138"/>
    </location>
</feature>
<reference evidence="8 9" key="1">
    <citation type="submission" date="2018-06" db="EMBL/GenBank/DDBJ databases">
        <authorList>
            <person name="Strepis N."/>
        </authorList>
    </citation>
    <scope>NUCLEOTIDE SEQUENCE [LARGE SCALE GENOMIC DNA]</scope>
    <source>
        <strain evidence="8">LUCI</strain>
    </source>
</reference>
<comment type="subcellular location">
    <subcellularLocation>
        <location evidence="6">Cytoplasm</location>
    </subcellularLocation>
</comment>
<dbReference type="GO" id="GO:0046872">
    <property type="term" value="F:metal ion binding"/>
    <property type="evidence" value="ECO:0007669"/>
    <property type="project" value="UniProtKB-KW"/>
</dbReference>
<comment type="catalytic activity">
    <reaction evidence="6">
        <text>beta-D-fructose 6-phosphate + diphosphate = beta-D-fructose 1,6-bisphosphate + phosphate + H(+)</text>
        <dbReference type="Rhea" id="RHEA:13613"/>
        <dbReference type="ChEBI" id="CHEBI:15378"/>
        <dbReference type="ChEBI" id="CHEBI:32966"/>
        <dbReference type="ChEBI" id="CHEBI:33019"/>
        <dbReference type="ChEBI" id="CHEBI:43474"/>
        <dbReference type="ChEBI" id="CHEBI:57634"/>
        <dbReference type="EC" id="2.7.1.90"/>
    </reaction>
</comment>
<comment type="similarity">
    <text evidence="6">Belongs to the phosphofructokinase type A (PFKA) family. PPi-dependent PFK group II subfamily. Clade 'B2' sub-subfamily.</text>
</comment>
<sequence length="407" mass="44083">MAKLRGNAVVAQSGGPTAVINASACGVIQEALKHEEIENVYGAQNGIVGILNGDLFDVRKENPAVVEGLKYTPGAALGSVRYKVKTREDYERIFEALKKHNIRYFFYNGGNDSMDTADKVNKLAVEKGYEMRCIGVPKTVDNDLPFTDHCPGYASAAKYLATTVAESWIDQRDLPSTKILIVEAMGRHAGWLAAAGALAKRADDDGPHLVYLPEVVFDTNQFVKDVQNIYKAVDRVLIVVSEGIHTADGTLLGESGARDAFGHAQLGGCAQVLKDILDKEVGAKSRYIIPASAQRAAAHVASLTDINEAWLVGKKAVEYAVEGISGVMVTLEREPGNGYRITTGKANLSEVANVEKKVPLEWINAEGNNVTADFINYARPLLEGEPPLRYEGGIPVFSRLAKHFIVK</sequence>
<dbReference type="InterPro" id="IPR050929">
    <property type="entry name" value="PFKA"/>
</dbReference>
<name>A0A498R394_9FIRM</name>
<evidence type="ECO:0000256" key="3">
    <source>
        <dbReference type="ARBA" id="ARBA00022723"/>
    </source>
</evidence>
<accession>A0A498R394</accession>
<proteinExistence type="inferred from homology"/>
<dbReference type="Pfam" id="PF00365">
    <property type="entry name" value="PFK"/>
    <property type="match status" value="1"/>
</dbReference>
<comment type="activity regulation">
    <text evidence="6">Non-allosteric.</text>
</comment>
<evidence type="ECO:0000313" key="8">
    <source>
        <dbReference type="EMBL" id="VBB05260.1"/>
    </source>
</evidence>
<keyword evidence="9" id="KW-1185">Reference proteome</keyword>
<comment type="subunit">
    <text evidence="6">Homodimer.</text>
</comment>
<dbReference type="EMBL" id="UPPP01000054">
    <property type="protein sequence ID" value="VBB05260.1"/>
    <property type="molecule type" value="Genomic_DNA"/>
</dbReference>
<comment type="pathway">
    <text evidence="6">Carbohydrate degradation; glycolysis; D-glyceraldehyde 3-phosphate and glycerone phosphate from D-glucose: step 3/4.</text>
</comment>
<feature type="binding site" evidence="6">
    <location>
        <position position="111"/>
    </location>
    <ligand>
        <name>Mg(2+)</name>
        <dbReference type="ChEBI" id="CHEBI:18420"/>
        <note>catalytic</note>
    </ligand>
</feature>
<evidence type="ECO:0000256" key="6">
    <source>
        <dbReference type="HAMAP-Rule" id="MF_01978"/>
    </source>
</evidence>
<evidence type="ECO:0000259" key="7">
    <source>
        <dbReference type="Pfam" id="PF00365"/>
    </source>
</evidence>
<dbReference type="InterPro" id="IPR011404">
    <property type="entry name" value="PPi-PFK"/>
</dbReference>
<dbReference type="OrthoDB" id="9802503at2"/>
<feature type="binding site" evidence="6">
    <location>
        <begin position="139"/>
        <end position="141"/>
    </location>
    <ligand>
        <name>substrate</name>
    </ligand>
</feature>
<dbReference type="InterPro" id="IPR022953">
    <property type="entry name" value="ATP_PFK"/>
</dbReference>
<dbReference type="PIRSF" id="PIRSF036483">
    <property type="entry name" value="PFK_XF0274"/>
    <property type="match status" value="1"/>
</dbReference>
<keyword evidence="4 6" id="KW-0418">Kinase</keyword>
<dbReference type="EC" id="2.7.1.90" evidence="6"/>
<dbReference type="Gene3D" id="3.40.50.450">
    <property type="match status" value="1"/>
</dbReference>
<feature type="binding site" evidence="6">
    <location>
        <begin position="185"/>
        <end position="187"/>
    </location>
    <ligand>
        <name>substrate</name>
    </ligand>
</feature>
<dbReference type="UniPathway" id="UPA00109">
    <property type="reaction ID" value="UER00182"/>
</dbReference>
<evidence type="ECO:0000256" key="4">
    <source>
        <dbReference type="ARBA" id="ARBA00022777"/>
    </source>
</evidence>
<evidence type="ECO:0000256" key="2">
    <source>
        <dbReference type="ARBA" id="ARBA00022679"/>
    </source>
</evidence>
<keyword evidence="6" id="KW-0324">Glycolysis</keyword>
<protein>
    <recommendedName>
        <fullName evidence="6">Pyrophosphate--fructose 6-phosphate 1-phosphotransferase</fullName>
        <ecNumber evidence="6">2.7.1.90</ecNumber>
    </recommendedName>
    <alternativeName>
        <fullName evidence="6">6-phosphofructokinase, pyrophosphate dependent</fullName>
    </alternativeName>
    <alternativeName>
        <fullName evidence="6">PPi-dependent phosphofructokinase</fullName>
        <shortName evidence="6">PPi-PFK</shortName>
    </alternativeName>
    <alternativeName>
        <fullName evidence="6">Pyrophosphate-dependent 6-phosphofructose-1-kinase</fullName>
    </alternativeName>
</protein>
<dbReference type="Proteomes" id="UP000277811">
    <property type="component" value="Unassembled WGS sequence"/>
</dbReference>
<dbReference type="InterPro" id="IPR000023">
    <property type="entry name" value="Phosphofructokinase_dom"/>
</dbReference>
<dbReference type="PRINTS" id="PR00476">
    <property type="entry name" value="PHFRCTKINASE"/>
</dbReference>